<dbReference type="Proteomes" id="UP001401887">
    <property type="component" value="Unassembled WGS sequence"/>
</dbReference>
<evidence type="ECO:0000256" key="1">
    <source>
        <dbReference type="SAM" id="MobiDB-lite"/>
    </source>
</evidence>
<dbReference type="EMBL" id="BAABRP010000013">
    <property type="protein sequence ID" value="GAA5514092.1"/>
    <property type="molecule type" value="Genomic_DNA"/>
</dbReference>
<evidence type="ECO:0008006" key="4">
    <source>
        <dbReference type="Google" id="ProtNLM"/>
    </source>
</evidence>
<keyword evidence="3" id="KW-1185">Reference proteome</keyword>
<protein>
    <recommendedName>
        <fullName evidence="4">DUF2239 domain-containing protein</fullName>
    </recommendedName>
</protein>
<comment type="caution">
    <text evidence="2">The sequence shown here is derived from an EMBL/GenBank/DDBJ whole genome shotgun (WGS) entry which is preliminary data.</text>
</comment>
<accession>A0ABP9W9R3</accession>
<dbReference type="Pfam" id="PF09998">
    <property type="entry name" value="DUF2239"/>
    <property type="match status" value="1"/>
</dbReference>
<feature type="region of interest" description="Disordered" evidence="1">
    <location>
        <begin position="175"/>
        <end position="199"/>
    </location>
</feature>
<gene>
    <name evidence="2" type="ORF">Dcar01_02844</name>
</gene>
<sequence>MDDLTYTAFRGASRLFRGSLRDLLIHLKTQQNTPDPTSPLLLFEDWSGRQVDFDLRGTLKEVLERSAPTRKAGPGRPRLGVVSREVSLLPRHWEWLETQRGGASAALRRLVDEARRVNPDQERVRQAQAAAGGFMTVMAGDQPGFEEATRALYARDEAAFAAHTATWPAEIRAHARQLADPAFPTDSPPDSGQVEARGD</sequence>
<evidence type="ECO:0000313" key="3">
    <source>
        <dbReference type="Proteomes" id="UP001401887"/>
    </source>
</evidence>
<reference evidence="2 3" key="1">
    <citation type="submission" date="2024-02" db="EMBL/GenBank/DDBJ databases">
        <title>Deinococcus carri NBRC 110142.</title>
        <authorList>
            <person name="Ichikawa N."/>
            <person name="Katano-Makiyama Y."/>
            <person name="Hidaka K."/>
        </authorList>
    </citation>
    <scope>NUCLEOTIDE SEQUENCE [LARGE SCALE GENOMIC DNA]</scope>
    <source>
        <strain evidence="2 3">NBRC 110142</strain>
    </source>
</reference>
<proteinExistence type="predicted"/>
<dbReference type="InterPro" id="IPR018715">
    <property type="entry name" value="DUF2239"/>
</dbReference>
<organism evidence="2 3">
    <name type="scientific">Deinococcus carri</name>
    <dbReference type="NCBI Taxonomy" id="1211323"/>
    <lineage>
        <taxon>Bacteria</taxon>
        <taxon>Thermotogati</taxon>
        <taxon>Deinococcota</taxon>
        <taxon>Deinococci</taxon>
        <taxon>Deinococcales</taxon>
        <taxon>Deinococcaceae</taxon>
        <taxon>Deinococcus</taxon>
    </lineage>
</organism>
<name>A0ABP9W9R3_9DEIO</name>
<evidence type="ECO:0000313" key="2">
    <source>
        <dbReference type="EMBL" id="GAA5514092.1"/>
    </source>
</evidence>
<dbReference type="RefSeq" id="WP_345466374.1">
    <property type="nucleotide sequence ID" value="NZ_BAABRP010000013.1"/>
</dbReference>